<gene>
    <name evidence="2" type="ORF">MNBD_UNCLBAC01-30</name>
</gene>
<feature type="domain" description="Peptidase MA-like" evidence="1">
    <location>
        <begin position="130"/>
        <end position="261"/>
    </location>
</feature>
<accession>A0A3B1E147</accession>
<sequence length="265" mass="31062">MYRYFLFCIISFIFCLQTNVSAETWKEEKGKHFIVQYSSPTSKQWARRLLRKSEQYYDTIAKTIGYARYENFWTWNERVKVIVYPNKDIFLQETGQPAWSRGGAGRHKTAIHSRLIVTYKQEDGFFDGILPHEISHLMLNDFLGSGVPIPLWLDEGIAQLQEPTKRMVAHQIMRNSVRQGDYISFASLMSQDIRGETDTKKVKIFYAQSISIIDFLIKKYGSNKFGQFCRQLKNGKTLEEALRATYTLSIESVDALEQRWVEYMR</sequence>
<name>A0A3B1E147_9ZZZZ</name>
<proteinExistence type="predicted"/>
<evidence type="ECO:0000259" key="1">
    <source>
        <dbReference type="Pfam" id="PF13485"/>
    </source>
</evidence>
<protein>
    <recommendedName>
        <fullName evidence="1">Peptidase MA-like domain-containing protein</fullName>
    </recommendedName>
</protein>
<dbReference type="Pfam" id="PF13485">
    <property type="entry name" value="Peptidase_MA_2"/>
    <property type="match status" value="1"/>
</dbReference>
<dbReference type="InterPro" id="IPR039568">
    <property type="entry name" value="Peptidase_MA-like_dom"/>
</dbReference>
<organism evidence="2">
    <name type="scientific">hydrothermal vent metagenome</name>
    <dbReference type="NCBI Taxonomy" id="652676"/>
    <lineage>
        <taxon>unclassified sequences</taxon>
        <taxon>metagenomes</taxon>
        <taxon>ecological metagenomes</taxon>
    </lineage>
</organism>
<dbReference type="EMBL" id="UOGJ01000046">
    <property type="protein sequence ID" value="VAX35347.1"/>
    <property type="molecule type" value="Genomic_DNA"/>
</dbReference>
<evidence type="ECO:0000313" key="2">
    <source>
        <dbReference type="EMBL" id="VAX35347.1"/>
    </source>
</evidence>
<reference evidence="2" key="1">
    <citation type="submission" date="2018-06" db="EMBL/GenBank/DDBJ databases">
        <authorList>
            <person name="Zhirakovskaya E."/>
        </authorList>
    </citation>
    <scope>NUCLEOTIDE SEQUENCE</scope>
</reference>
<dbReference type="AlphaFoldDB" id="A0A3B1E147"/>